<organism evidence="1 2">
    <name type="scientific">Riccia fluitans</name>
    <dbReference type="NCBI Taxonomy" id="41844"/>
    <lineage>
        <taxon>Eukaryota</taxon>
        <taxon>Viridiplantae</taxon>
        <taxon>Streptophyta</taxon>
        <taxon>Embryophyta</taxon>
        <taxon>Marchantiophyta</taxon>
        <taxon>Marchantiopsida</taxon>
        <taxon>Marchantiidae</taxon>
        <taxon>Marchantiales</taxon>
        <taxon>Ricciaceae</taxon>
        <taxon>Riccia</taxon>
    </lineage>
</organism>
<comment type="caution">
    <text evidence="1">The sequence shown here is derived from an EMBL/GenBank/DDBJ whole genome shotgun (WGS) entry which is preliminary data.</text>
</comment>
<proteinExistence type="predicted"/>
<dbReference type="AlphaFoldDB" id="A0ABD1ZUZ0"/>
<keyword evidence="2" id="KW-1185">Reference proteome</keyword>
<name>A0ABD1ZUZ0_9MARC</name>
<dbReference type="Proteomes" id="UP001605036">
    <property type="component" value="Unassembled WGS sequence"/>
</dbReference>
<reference evidence="1 2" key="1">
    <citation type="submission" date="2024-09" db="EMBL/GenBank/DDBJ databases">
        <title>Chromosome-scale assembly of Riccia fluitans.</title>
        <authorList>
            <person name="Paukszto L."/>
            <person name="Sawicki J."/>
            <person name="Karawczyk K."/>
            <person name="Piernik-Szablinska J."/>
            <person name="Szczecinska M."/>
            <person name="Mazdziarz M."/>
        </authorList>
    </citation>
    <scope>NUCLEOTIDE SEQUENCE [LARGE SCALE GENOMIC DNA]</scope>
    <source>
        <strain evidence="1">Rf_01</strain>
        <tissue evidence="1">Aerial parts of the thallus</tissue>
    </source>
</reference>
<evidence type="ECO:0000313" key="2">
    <source>
        <dbReference type="Proteomes" id="UP001605036"/>
    </source>
</evidence>
<gene>
    <name evidence="1" type="ORF">R1flu_022392</name>
</gene>
<sequence length="91" mass="9694">MEVLEGVLAGVPPSQRALKALKPNNYRGGNCVSKVSYDEGIDSIRNLRLIPDSTLLFSAILVCGMEVTTSSGWCAEGGGVCLLTYSVFPRT</sequence>
<protein>
    <submittedName>
        <fullName evidence="1">Uncharacterized protein</fullName>
    </submittedName>
</protein>
<evidence type="ECO:0000313" key="1">
    <source>
        <dbReference type="EMBL" id="KAL2654264.1"/>
    </source>
</evidence>
<dbReference type="EMBL" id="JBHFFA010000001">
    <property type="protein sequence ID" value="KAL2654264.1"/>
    <property type="molecule type" value="Genomic_DNA"/>
</dbReference>
<accession>A0ABD1ZUZ0</accession>